<evidence type="ECO:0000313" key="6">
    <source>
        <dbReference type="EMBL" id="MYM95768.1"/>
    </source>
</evidence>
<dbReference type="PANTHER" id="PTHR31297">
    <property type="entry name" value="GLUCAN ENDO-1,6-BETA-GLUCOSIDASE B"/>
    <property type="match status" value="1"/>
</dbReference>
<dbReference type="PANTHER" id="PTHR31297:SF13">
    <property type="entry name" value="PUTATIVE-RELATED"/>
    <property type="match status" value="1"/>
</dbReference>
<feature type="domain" description="Glycoside hydrolase family 5" evidence="5">
    <location>
        <begin position="131"/>
        <end position="387"/>
    </location>
</feature>
<reference evidence="6" key="1">
    <citation type="submission" date="2019-12" db="EMBL/GenBank/DDBJ databases">
        <title>Novel species isolated from a subtropical stream in China.</title>
        <authorList>
            <person name="Lu H."/>
        </authorList>
    </citation>
    <scope>NUCLEOTIDE SEQUENCE [LARGE SCALE GENOMIC DNA]</scope>
    <source>
        <strain evidence="6">FT81W</strain>
    </source>
</reference>
<keyword evidence="2 3" id="KW-0326">Glycosidase</keyword>
<proteinExistence type="inferred from homology"/>
<dbReference type="SUPFAM" id="SSF51445">
    <property type="entry name" value="(Trans)glycosidases"/>
    <property type="match status" value="1"/>
</dbReference>
<dbReference type="InterPro" id="IPR001547">
    <property type="entry name" value="Glyco_hydro_5"/>
</dbReference>
<evidence type="ECO:0000256" key="1">
    <source>
        <dbReference type="ARBA" id="ARBA00022801"/>
    </source>
</evidence>
<dbReference type="InterPro" id="IPR050386">
    <property type="entry name" value="Glycosyl_hydrolase_5"/>
</dbReference>
<comment type="similarity">
    <text evidence="3">Belongs to the glycosyl hydrolase 5 (cellulase A) family.</text>
</comment>
<dbReference type="Gene3D" id="3.20.20.80">
    <property type="entry name" value="Glycosidases"/>
    <property type="match status" value="1"/>
</dbReference>
<dbReference type="RefSeq" id="WP_161084865.1">
    <property type="nucleotide sequence ID" value="NZ_WWCX01000032.1"/>
</dbReference>
<evidence type="ECO:0000256" key="4">
    <source>
        <dbReference type="SAM" id="SignalP"/>
    </source>
</evidence>
<feature type="signal peptide" evidence="4">
    <location>
        <begin position="1"/>
        <end position="17"/>
    </location>
</feature>
<dbReference type="PROSITE" id="PS51257">
    <property type="entry name" value="PROKAR_LIPOPROTEIN"/>
    <property type="match status" value="1"/>
</dbReference>
<evidence type="ECO:0000256" key="2">
    <source>
        <dbReference type="ARBA" id="ARBA00023295"/>
    </source>
</evidence>
<dbReference type="AlphaFoldDB" id="A0A845GRE3"/>
<name>A0A845GRE3_9BURK</name>
<dbReference type="GO" id="GO:0009251">
    <property type="term" value="P:glucan catabolic process"/>
    <property type="evidence" value="ECO:0007669"/>
    <property type="project" value="TreeGrafter"/>
</dbReference>
<dbReference type="Pfam" id="PF00150">
    <property type="entry name" value="Cellulase"/>
    <property type="match status" value="1"/>
</dbReference>
<evidence type="ECO:0000256" key="3">
    <source>
        <dbReference type="RuleBase" id="RU361153"/>
    </source>
</evidence>
<organism evidence="6 7">
    <name type="scientific">Duganella vulcania</name>
    <dbReference type="NCBI Taxonomy" id="2692166"/>
    <lineage>
        <taxon>Bacteria</taxon>
        <taxon>Pseudomonadati</taxon>
        <taxon>Pseudomonadota</taxon>
        <taxon>Betaproteobacteria</taxon>
        <taxon>Burkholderiales</taxon>
        <taxon>Oxalobacteraceae</taxon>
        <taxon>Telluria group</taxon>
        <taxon>Duganella</taxon>
    </lineage>
</organism>
<evidence type="ECO:0000313" key="7">
    <source>
        <dbReference type="Proteomes" id="UP000447355"/>
    </source>
</evidence>
<evidence type="ECO:0000259" key="5">
    <source>
        <dbReference type="Pfam" id="PF00150"/>
    </source>
</evidence>
<gene>
    <name evidence="6" type="ORF">GTP90_18060</name>
</gene>
<dbReference type="EMBL" id="WWCX01000032">
    <property type="protein sequence ID" value="MYM95768.1"/>
    <property type="molecule type" value="Genomic_DNA"/>
</dbReference>
<dbReference type="GO" id="GO:0009986">
    <property type="term" value="C:cell surface"/>
    <property type="evidence" value="ECO:0007669"/>
    <property type="project" value="TreeGrafter"/>
</dbReference>
<dbReference type="InterPro" id="IPR017853">
    <property type="entry name" value="GH"/>
</dbReference>
<dbReference type="GO" id="GO:0008422">
    <property type="term" value="F:beta-glucosidase activity"/>
    <property type="evidence" value="ECO:0007669"/>
    <property type="project" value="TreeGrafter"/>
</dbReference>
<keyword evidence="4" id="KW-0732">Signal</keyword>
<sequence length="456" mass="49860">MVKLLSAMSVACAVVLAACGSGGGASVVVAPVTPPVPPQAEIKPTPVTPVPVLPLTMLHTQGTKWLKADGSQVALKGTNLGNWLINEFWMMGQGSAGIDDQCKLEANFDSRFGYAERQRLMQLLRDNWITTRDWDQMQKFGLNVVRLPFIYSVVEDEMNPRHLRADAWRYLDDAIAQAEKRGMYVILDLHGAVGAQGWEQHSGCANKNLYWSTPAYQDRTVWLWQQVAGRYKDRAAVAGYSVLNEPWGTTADNLAAVVKTLYTAIRAVDPNHVVILPGHNSGNITAYGKPSDQGMSNVAFEMHFYPGLFGWGKTGLQVHKDWLTCSGGSNSGVCEWDNKIKAVDTAFFIGETQPWMGMGLDLGGQVGRASFDTYAKYGWATTAWSWKVVSNGGGQGNGSWGFVTNAAGAAVPAIDFTKAPIADIENLFKLFGTQAYEVHQPLQDWMTSSTAPQPFR</sequence>
<comment type="caution">
    <text evidence="6">The sequence shown here is derived from an EMBL/GenBank/DDBJ whole genome shotgun (WGS) entry which is preliminary data.</text>
</comment>
<keyword evidence="1 3" id="KW-0378">Hydrolase</keyword>
<protein>
    <submittedName>
        <fullName evidence="6">Cellulase family glycosylhydrolase</fullName>
    </submittedName>
</protein>
<accession>A0A845GRE3</accession>
<dbReference type="Proteomes" id="UP000447355">
    <property type="component" value="Unassembled WGS sequence"/>
</dbReference>
<feature type="chain" id="PRO_5032578219" evidence="4">
    <location>
        <begin position="18"/>
        <end position="456"/>
    </location>
</feature>
<dbReference type="GO" id="GO:0005576">
    <property type="term" value="C:extracellular region"/>
    <property type="evidence" value="ECO:0007669"/>
    <property type="project" value="TreeGrafter"/>
</dbReference>